<evidence type="ECO:0000256" key="2">
    <source>
        <dbReference type="ARBA" id="ARBA00023002"/>
    </source>
</evidence>
<dbReference type="Gene3D" id="3.40.309.10">
    <property type="entry name" value="Aldehyde Dehydrogenase, Chain A, domain 2"/>
    <property type="match status" value="1"/>
</dbReference>
<keyword evidence="2 4" id="KW-0560">Oxidoreductase</keyword>
<dbReference type="InterPro" id="IPR016162">
    <property type="entry name" value="Ald_DH_N"/>
</dbReference>
<dbReference type="PROSITE" id="PS00687">
    <property type="entry name" value="ALDEHYDE_DEHYDR_GLU"/>
    <property type="match status" value="1"/>
</dbReference>
<comment type="similarity">
    <text evidence="1 4 7">Belongs to the aldehyde dehydrogenase family.</text>
</comment>
<evidence type="ECO:0000256" key="3">
    <source>
        <dbReference type="ARBA" id="ARBA00023027"/>
    </source>
</evidence>
<keyword evidence="3" id="KW-0520">NAD</keyword>
<sequence length="487" mass="54494">MNTPAVISPTAEAHSADHIRDELMEAFELQRQAYLAEPFPSYAQRKEDLLTLKRMVSENIDPIIAAISEDYGNRSLHESKFAEIVSVVDGIADTLKHLKSWMKPQKRHVDKTMYFGAKNRVIPQPLGVMGMIIPWNFPINLTISQLTAAFAAGNRAMVKMSENSIALTRLLQELSPRYFPKEKLVFFEETGGVGIQFSQIPFDLMIFTGSGQTGRAVMASAARNLTPVILELGGKAPAVIAPDYPLAKAVERIMFVKQFNAGQICTNVDYVFVHESQREEFVALTREYVASHCPDINHVDYTSIIDDRSFQRLEATLADARDKGATVINLSEGQEPNPELRKMPLHLVLDTTPEMTIRQRETFGPLLMVLTYDKPEEVLEYVNSNDRPLALYPFTNNKALAEMYIERIMSGGVTVNDALFHVAQHDLPFGGVGPSGMGHYHGYEGFVACSKMRPVFYQANRTAMKLLAPPYGKLATRILDTMIKMKS</sequence>
<reference evidence="9 10" key="1">
    <citation type="submission" date="2019-08" db="EMBL/GenBank/DDBJ databases">
        <title>Parahaliea maris sp. nov., isolated from the surface seawater.</title>
        <authorList>
            <person name="Liu Y."/>
        </authorList>
    </citation>
    <scope>NUCLEOTIDE SEQUENCE [LARGE SCALE GENOMIC DNA]</scope>
    <source>
        <strain evidence="9 10">HSLHS9</strain>
    </source>
</reference>
<evidence type="ECO:0000313" key="10">
    <source>
        <dbReference type="Proteomes" id="UP000321039"/>
    </source>
</evidence>
<evidence type="ECO:0000256" key="4">
    <source>
        <dbReference type="PIRNR" id="PIRNR036492"/>
    </source>
</evidence>
<evidence type="ECO:0000256" key="5">
    <source>
        <dbReference type="PIRSR" id="PIRSR036492-1"/>
    </source>
</evidence>
<dbReference type="InterPro" id="IPR015590">
    <property type="entry name" value="Aldehyde_DH_dom"/>
</dbReference>
<proteinExistence type="inferred from homology"/>
<evidence type="ECO:0000256" key="6">
    <source>
        <dbReference type="PROSITE-ProRule" id="PRU10007"/>
    </source>
</evidence>
<keyword evidence="10" id="KW-1185">Reference proteome</keyword>
<organism evidence="9 10">
    <name type="scientific">Parahaliea maris</name>
    <dbReference type="NCBI Taxonomy" id="2716870"/>
    <lineage>
        <taxon>Bacteria</taxon>
        <taxon>Pseudomonadati</taxon>
        <taxon>Pseudomonadota</taxon>
        <taxon>Gammaproteobacteria</taxon>
        <taxon>Cellvibrionales</taxon>
        <taxon>Halieaceae</taxon>
        <taxon>Parahaliea</taxon>
    </lineage>
</organism>
<feature type="active site" evidence="5">
    <location>
        <position position="265"/>
    </location>
</feature>
<accession>A0A5C9A9R8</accession>
<dbReference type="GO" id="GO:0006081">
    <property type="term" value="P:aldehyde metabolic process"/>
    <property type="evidence" value="ECO:0007669"/>
    <property type="project" value="InterPro"/>
</dbReference>
<dbReference type="InterPro" id="IPR016161">
    <property type="entry name" value="Ald_DH/histidinol_DH"/>
</dbReference>
<dbReference type="SUPFAM" id="SSF53720">
    <property type="entry name" value="ALDH-like"/>
    <property type="match status" value="1"/>
</dbReference>
<dbReference type="InterPro" id="IPR016163">
    <property type="entry name" value="Ald_DH_C"/>
</dbReference>
<dbReference type="InterPro" id="IPR029510">
    <property type="entry name" value="Ald_DH_CS_GLU"/>
</dbReference>
<dbReference type="PIRSF" id="PIRSF036492">
    <property type="entry name" value="ALDH"/>
    <property type="match status" value="1"/>
</dbReference>
<comment type="caution">
    <text evidence="9">The sequence shown here is derived from an EMBL/GenBank/DDBJ whole genome shotgun (WGS) entry which is preliminary data.</text>
</comment>
<evidence type="ECO:0000256" key="1">
    <source>
        <dbReference type="ARBA" id="ARBA00009986"/>
    </source>
</evidence>
<gene>
    <name evidence="9" type="ORF">FV139_00490</name>
</gene>
<evidence type="ECO:0000313" key="9">
    <source>
        <dbReference type="EMBL" id="TXS96021.1"/>
    </source>
</evidence>
<dbReference type="GO" id="GO:0004029">
    <property type="term" value="F:aldehyde dehydrogenase (NAD+) activity"/>
    <property type="evidence" value="ECO:0007669"/>
    <property type="project" value="TreeGrafter"/>
</dbReference>
<dbReference type="Proteomes" id="UP000321039">
    <property type="component" value="Unassembled WGS sequence"/>
</dbReference>
<dbReference type="PANTHER" id="PTHR43570">
    <property type="entry name" value="ALDEHYDE DEHYDROGENASE"/>
    <property type="match status" value="1"/>
</dbReference>
<feature type="active site" evidence="5 6">
    <location>
        <position position="231"/>
    </location>
</feature>
<protein>
    <recommendedName>
        <fullName evidence="4">Aldehyde dehydrogenase</fullName>
    </recommendedName>
</protein>
<name>A0A5C9A9R8_9GAMM</name>
<dbReference type="CDD" id="cd07133">
    <property type="entry name" value="ALDH_CALDH_CalB"/>
    <property type="match status" value="1"/>
</dbReference>
<evidence type="ECO:0000259" key="8">
    <source>
        <dbReference type="Pfam" id="PF00171"/>
    </source>
</evidence>
<feature type="domain" description="Aldehyde dehydrogenase" evidence="8">
    <location>
        <begin position="41"/>
        <end position="452"/>
    </location>
</feature>
<dbReference type="RefSeq" id="WP_148066291.1">
    <property type="nucleotide sequence ID" value="NZ_VRZA01000001.1"/>
</dbReference>
<dbReference type="AlphaFoldDB" id="A0A5C9A9R8"/>
<evidence type="ECO:0000256" key="7">
    <source>
        <dbReference type="RuleBase" id="RU003345"/>
    </source>
</evidence>
<dbReference type="Pfam" id="PF00171">
    <property type="entry name" value="Aldedh"/>
    <property type="match status" value="1"/>
</dbReference>
<dbReference type="PANTHER" id="PTHR43570:SF20">
    <property type="entry name" value="ALDEHYDE DEHYDROGENASE ALDX-RELATED"/>
    <property type="match status" value="1"/>
</dbReference>
<dbReference type="EMBL" id="VRZA01000001">
    <property type="protein sequence ID" value="TXS96021.1"/>
    <property type="molecule type" value="Genomic_DNA"/>
</dbReference>
<dbReference type="GO" id="GO:0005737">
    <property type="term" value="C:cytoplasm"/>
    <property type="evidence" value="ECO:0007669"/>
    <property type="project" value="TreeGrafter"/>
</dbReference>
<dbReference type="Gene3D" id="3.40.605.10">
    <property type="entry name" value="Aldehyde Dehydrogenase, Chain A, domain 1"/>
    <property type="match status" value="1"/>
</dbReference>
<dbReference type="InterPro" id="IPR012394">
    <property type="entry name" value="Aldehyde_DH_NAD(P)"/>
</dbReference>